<dbReference type="InterPro" id="IPR039595">
    <property type="entry name" value="TE2IP/Rap1"/>
</dbReference>
<dbReference type="AlphaFoldDB" id="A0A517L9H1"/>
<dbReference type="GO" id="GO:0010833">
    <property type="term" value="P:telomere maintenance via telomere lengthening"/>
    <property type="evidence" value="ECO:0007669"/>
    <property type="project" value="UniProtKB-UniRule"/>
</dbReference>
<dbReference type="InterPro" id="IPR021661">
    <property type="entry name" value="Rap1_C"/>
</dbReference>
<dbReference type="STRING" id="50376.A0A517L9H1"/>
<comment type="subunit">
    <text evidence="8">Homodimer.</text>
</comment>
<evidence type="ECO:0000256" key="5">
    <source>
        <dbReference type="ARBA" id="ARBA00023159"/>
    </source>
</evidence>
<evidence type="ECO:0000256" key="7">
    <source>
        <dbReference type="ARBA" id="ARBA00023242"/>
    </source>
</evidence>
<keyword evidence="6" id="KW-0804">Transcription</keyword>
<name>A0A517L9H1_9PEZI</name>
<gene>
    <name evidence="12" type="ORF">FKW77_006474</name>
</gene>
<feature type="region of interest" description="Disordered" evidence="9">
    <location>
        <begin position="297"/>
        <end position="381"/>
    </location>
</feature>
<protein>
    <recommendedName>
        <fullName evidence="8">DNA-binding protein RAP1</fullName>
    </recommendedName>
</protein>
<feature type="region of interest" description="Disordered" evidence="9">
    <location>
        <begin position="630"/>
        <end position="660"/>
    </location>
</feature>
<evidence type="ECO:0000313" key="13">
    <source>
        <dbReference type="Proteomes" id="UP000316270"/>
    </source>
</evidence>
<dbReference type="FunFam" id="1.10.10.60:FF:000246">
    <property type="entry name" value="Telomeric repeat-binding factor 2-interacting protein 1"/>
    <property type="match status" value="1"/>
</dbReference>
<organism evidence="12 13">
    <name type="scientific">Venturia effusa</name>
    <dbReference type="NCBI Taxonomy" id="50376"/>
    <lineage>
        <taxon>Eukaryota</taxon>
        <taxon>Fungi</taxon>
        <taxon>Dikarya</taxon>
        <taxon>Ascomycota</taxon>
        <taxon>Pezizomycotina</taxon>
        <taxon>Dothideomycetes</taxon>
        <taxon>Pleosporomycetidae</taxon>
        <taxon>Venturiales</taxon>
        <taxon>Venturiaceae</taxon>
        <taxon>Venturia</taxon>
    </lineage>
</organism>
<evidence type="ECO:0000313" key="12">
    <source>
        <dbReference type="EMBL" id="QDS72280.1"/>
    </source>
</evidence>
<keyword evidence="3 8" id="KW-0779">Telomere</keyword>
<dbReference type="GO" id="GO:0042162">
    <property type="term" value="F:telomeric DNA binding"/>
    <property type="evidence" value="ECO:0007669"/>
    <property type="project" value="TreeGrafter"/>
</dbReference>
<reference evidence="12 13" key="1">
    <citation type="submission" date="2019-07" db="EMBL/GenBank/DDBJ databases">
        <title>Finished genome of Venturia effusa.</title>
        <authorList>
            <person name="Young C.A."/>
            <person name="Cox M.P."/>
            <person name="Ganley A.R.D."/>
            <person name="David W.J."/>
        </authorList>
    </citation>
    <scope>NUCLEOTIDE SEQUENCE [LARGE SCALE GENOMIC DNA]</scope>
    <source>
        <strain evidence="13">albino</strain>
    </source>
</reference>
<evidence type="ECO:0000256" key="3">
    <source>
        <dbReference type="ARBA" id="ARBA00022895"/>
    </source>
</evidence>
<accession>A0A517L9H1</accession>
<evidence type="ECO:0000256" key="9">
    <source>
        <dbReference type="SAM" id="MobiDB-lite"/>
    </source>
</evidence>
<evidence type="ECO:0000256" key="6">
    <source>
        <dbReference type="ARBA" id="ARBA00023163"/>
    </source>
</evidence>
<dbReference type="CDD" id="cd11655">
    <property type="entry name" value="rap1_myb-like"/>
    <property type="match status" value="1"/>
</dbReference>
<comment type="subcellular location">
    <subcellularLocation>
        <location evidence="8">Nucleus</location>
    </subcellularLocation>
    <subcellularLocation>
        <location evidence="8">Chromosome</location>
        <location evidence="8">Telomere</location>
    </subcellularLocation>
</comment>
<evidence type="ECO:0000256" key="8">
    <source>
        <dbReference type="RuleBase" id="RU367107"/>
    </source>
</evidence>
<evidence type="ECO:0000256" key="4">
    <source>
        <dbReference type="ARBA" id="ARBA00023015"/>
    </source>
</evidence>
<keyword evidence="13" id="KW-1185">Reference proteome</keyword>
<dbReference type="SUPFAM" id="SSF46689">
    <property type="entry name" value="Homeodomain-like"/>
    <property type="match status" value="1"/>
</dbReference>
<feature type="compositionally biased region" description="Basic and acidic residues" evidence="9">
    <location>
        <begin position="185"/>
        <end position="232"/>
    </location>
</feature>
<keyword evidence="5" id="KW-0010">Activator</keyword>
<evidence type="ECO:0000259" key="11">
    <source>
        <dbReference type="Pfam" id="PF11626"/>
    </source>
</evidence>
<feature type="region of interest" description="Disordered" evidence="9">
    <location>
        <begin position="185"/>
        <end position="273"/>
    </location>
</feature>
<feature type="domain" description="TRF2-interacting telomeric protein/Rap1 C-terminal" evidence="11">
    <location>
        <begin position="745"/>
        <end position="828"/>
    </location>
</feature>
<keyword evidence="4" id="KW-0805">Transcription regulation</keyword>
<dbReference type="PANTHER" id="PTHR16466">
    <property type="entry name" value="TELOMERE REPEAT-BINDING FACTOR 2-INTERACTING PROTEIN 1"/>
    <property type="match status" value="1"/>
</dbReference>
<dbReference type="InterPro" id="IPR015010">
    <property type="entry name" value="TERF2IP_Myb"/>
</dbReference>
<feature type="domain" description="TERF2-interacting telomeric protein 1 Myb" evidence="10">
    <location>
        <begin position="104"/>
        <end position="158"/>
    </location>
</feature>
<dbReference type="Proteomes" id="UP000316270">
    <property type="component" value="Chromosome 7"/>
</dbReference>
<dbReference type="GO" id="GO:0005654">
    <property type="term" value="C:nucleoplasm"/>
    <property type="evidence" value="ECO:0007669"/>
    <property type="project" value="UniProtKB-ARBA"/>
</dbReference>
<dbReference type="GO" id="GO:0070187">
    <property type="term" value="C:shelterin complex"/>
    <property type="evidence" value="ECO:0007669"/>
    <property type="project" value="TreeGrafter"/>
</dbReference>
<comment type="similarity">
    <text evidence="1 8">Belongs to the RAP1 family.</text>
</comment>
<keyword evidence="7 8" id="KW-0539">Nucleus</keyword>
<dbReference type="InterPro" id="IPR009057">
    <property type="entry name" value="Homeodomain-like_sf"/>
</dbReference>
<dbReference type="GO" id="GO:0031848">
    <property type="term" value="P:protection from non-homologous end joining at telomere"/>
    <property type="evidence" value="ECO:0007669"/>
    <property type="project" value="TreeGrafter"/>
</dbReference>
<dbReference type="EMBL" id="CP042191">
    <property type="protein sequence ID" value="QDS72280.1"/>
    <property type="molecule type" value="Genomic_DNA"/>
</dbReference>
<dbReference type="InterPro" id="IPR038104">
    <property type="entry name" value="Rap1_C_sf"/>
</dbReference>
<evidence type="ECO:0000256" key="1">
    <source>
        <dbReference type="ARBA" id="ARBA00010467"/>
    </source>
</evidence>
<comment type="function">
    <text evidence="8">Involved in the regulation of telomere length, clustering and has a specific role in telomere position effect (TPE).</text>
</comment>
<dbReference type="OrthoDB" id="435460at2759"/>
<dbReference type="Gene3D" id="1.10.10.60">
    <property type="entry name" value="Homeodomain-like"/>
    <property type="match status" value="1"/>
</dbReference>
<evidence type="ECO:0000256" key="2">
    <source>
        <dbReference type="ARBA" id="ARBA00022454"/>
    </source>
</evidence>
<dbReference type="Pfam" id="PF11626">
    <property type="entry name" value="Rap1_C"/>
    <property type="match status" value="1"/>
</dbReference>
<sequence length="846" mass="95545">MFAQTTFWIAQRVPSRTHYVSVVKSHKGNVTGLEKNADILIADHVRPRDAPPGALSYRFLEECETQGRLLSREERTAHECGPKPGSVREVADASRASKAHRTAFTPADDDAIREWVKDAVRRGESHGGNEIWKDLERQNNRHTWQSWRDRWVKKLRDQMPPHWDTEIRDLDDDVNDLVEEVLEDQARSEAWQRGEQESQIKERENGEGLRRHIEQGDAGKQRETPKQKEWETAGKLGAGKLKQGEGETEKTWQKLDKTRTHAPSTQRRAAPDVLSRVAQATLLREQERLISGGAASNVRSADSLQRRDPVVPSRLAQARLKGERPSSDMQTMPSSPPSSLRAPIGNPPPRSGSKHTESASVESVREPPVETPSHPPKRCKHYHIRTTADNEQEEETQKVSLPVTVPIDEAIALVKARSLPRPFKVEDFLQLYERIDDFDIMSADADRLRAGLEAFAPSTDFCAQQWHQFLKDDVLPIRRDFYNVIRKDSNVAACLAAYINRHPHQPWRTWRQHYECGVCSILKDGAGADTLYDSQISPRVDVRSRNPSRKRARDVVEDPPQLKPSEVPETAQTLRQYIDIHPQNTASRALQADISLAMDNYGRDGDDDSDDEYTKILHTQGILAADTQSLDLDIPDPDDVPNTPLAESIEREEPDEFDRQGRASVRDQELINQQLLNNREQSLGLNFDLPEPEDGYEEAADEMEVQLAKCTQALHDGLNKGRGEEKFDETALQASVDFDAMANELMECGHSPENIIVAIQATSANMPQMLVVLEHLKIGMRVPEQRRGIWTEQDDEDVLGGDARKLERVEAKHGWNGAGGCKVRQSFLRDSMAAAEEDVRQSNSTT</sequence>
<dbReference type="PANTHER" id="PTHR16466:SF6">
    <property type="entry name" value="TELOMERIC REPEAT-BINDING FACTOR 2-INTERACTING PROTEIN 1"/>
    <property type="match status" value="1"/>
</dbReference>
<keyword evidence="2 8" id="KW-0158">Chromosome</keyword>
<evidence type="ECO:0000259" key="10">
    <source>
        <dbReference type="Pfam" id="PF08914"/>
    </source>
</evidence>
<feature type="region of interest" description="Disordered" evidence="9">
    <location>
        <begin position="541"/>
        <end position="567"/>
    </location>
</feature>
<dbReference type="Gene3D" id="1.10.10.2170">
    <property type="match status" value="1"/>
</dbReference>
<proteinExistence type="inferred from homology"/>
<feature type="compositionally biased region" description="Basic and acidic residues" evidence="9">
    <location>
        <begin position="242"/>
        <end position="259"/>
    </location>
</feature>
<dbReference type="Pfam" id="PF08914">
    <property type="entry name" value="Myb_Rap1"/>
    <property type="match status" value="1"/>
</dbReference>